<keyword evidence="2 5" id="KW-0812">Transmembrane</keyword>
<dbReference type="InterPro" id="IPR047817">
    <property type="entry name" value="ABC2_TM_bact-type"/>
</dbReference>
<dbReference type="AlphaFoldDB" id="A0A2H0N6G8"/>
<keyword evidence="5" id="KW-1003">Cell membrane</keyword>
<keyword evidence="5" id="KW-0813">Transport</keyword>
<sequence length="254" mass="28933">MNNKIALFSFISREIQRFTRVYVQSLFSPWINAVLYIFIFGYVVGSRIDSIAGIKYIAFVLPGILMMNIISASFQQTAFSLYFKRFAKYIEEYLVAPLSNFELLTGHIIGGVTRALFVGTGIYVIAILFHAASIVHPLWFFFYSVTVSIIFALVGVFIGLWADNFEQLNILTTFIIMPFTYLGGMFNSVSMLPEKIQWFMKVNPFFYFVDGLRFSMTGVQESNMIAGIGIITFCILGLGGLVWYLFKIGWRIRG</sequence>
<evidence type="ECO:0000256" key="2">
    <source>
        <dbReference type="ARBA" id="ARBA00022692"/>
    </source>
</evidence>
<keyword evidence="4 5" id="KW-0472">Membrane</keyword>
<organism evidence="7 8">
    <name type="scientific">Candidatus Magasanikbacteria bacterium CG11_big_fil_rev_8_21_14_0_20_39_34</name>
    <dbReference type="NCBI Taxonomy" id="1974653"/>
    <lineage>
        <taxon>Bacteria</taxon>
        <taxon>Candidatus Magasanikiibacteriota</taxon>
    </lineage>
</organism>
<dbReference type="InterPro" id="IPR013525">
    <property type="entry name" value="ABC2_TM"/>
</dbReference>
<dbReference type="GO" id="GO:0043190">
    <property type="term" value="C:ATP-binding cassette (ABC) transporter complex"/>
    <property type="evidence" value="ECO:0007669"/>
    <property type="project" value="InterPro"/>
</dbReference>
<evidence type="ECO:0000313" key="8">
    <source>
        <dbReference type="Proteomes" id="UP000229600"/>
    </source>
</evidence>
<dbReference type="EMBL" id="PCWN01000002">
    <property type="protein sequence ID" value="PIR04478.1"/>
    <property type="molecule type" value="Genomic_DNA"/>
</dbReference>
<evidence type="ECO:0000256" key="3">
    <source>
        <dbReference type="ARBA" id="ARBA00022989"/>
    </source>
</evidence>
<evidence type="ECO:0000313" key="7">
    <source>
        <dbReference type="EMBL" id="PIR04478.1"/>
    </source>
</evidence>
<comment type="caution">
    <text evidence="7">The sequence shown here is derived from an EMBL/GenBank/DDBJ whole genome shotgun (WGS) entry which is preliminary data.</text>
</comment>
<accession>A0A2H0N6G8</accession>
<feature type="transmembrane region" description="Helical" evidence="5">
    <location>
        <begin position="104"/>
        <end position="132"/>
    </location>
</feature>
<feature type="transmembrane region" description="Helical" evidence="5">
    <location>
        <begin position="21"/>
        <end position="44"/>
    </location>
</feature>
<dbReference type="PIRSF" id="PIRSF006648">
    <property type="entry name" value="DrrB"/>
    <property type="match status" value="1"/>
</dbReference>
<comment type="similarity">
    <text evidence="5">Belongs to the ABC-2 integral membrane protein family.</text>
</comment>
<feature type="transmembrane region" description="Helical" evidence="5">
    <location>
        <begin position="56"/>
        <end position="83"/>
    </location>
</feature>
<protein>
    <recommendedName>
        <fullName evidence="5">Transport permease protein</fullName>
    </recommendedName>
</protein>
<reference evidence="7 8" key="1">
    <citation type="submission" date="2017-09" db="EMBL/GenBank/DDBJ databases">
        <title>Depth-based differentiation of microbial function through sediment-hosted aquifers and enrichment of novel symbionts in the deep terrestrial subsurface.</title>
        <authorList>
            <person name="Probst A.J."/>
            <person name="Ladd B."/>
            <person name="Jarett J.K."/>
            <person name="Geller-Mcgrath D.E."/>
            <person name="Sieber C.M."/>
            <person name="Emerson J.B."/>
            <person name="Anantharaman K."/>
            <person name="Thomas B.C."/>
            <person name="Malmstrom R."/>
            <person name="Stieglmeier M."/>
            <person name="Klingl A."/>
            <person name="Woyke T."/>
            <person name="Ryan C.M."/>
            <person name="Banfield J.F."/>
        </authorList>
    </citation>
    <scope>NUCLEOTIDE SEQUENCE [LARGE SCALE GENOMIC DNA]</scope>
    <source>
        <strain evidence="7">CG11_big_fil_rev_8_21_14_0_20_39_34</strain>
    </source>
</reference>
<gene>
    <name evidence="7" type="ORF">COV59_00685</name>
</gene>
<evidence type="ECO:0000256" key="4">
    <source>
        <dbReference type="ARBA" id="ARBA00023136"/>
    </source>
</evidence>
<dbReference type="Proteomes" id="UP000229600">
    <property type="component" value="Unassembled WGS sequence"/>
</dbReference>
<dbReference type="PANTHER" id="PTHR43332:SF2">
    <property type="entry name" value="INNER MEMBRANE TRANSPORT PERMEASE YADH"/>
    <property type="match status" value="1"/>
</dbReference>
<dbReference type="InterPro" id="IPR052522">
    <property type="entry name" value="ABC-2_transport_permease"/>
</dbReference>
<dbReference type="GO" id="GO:0140359">
    <property type="term" value="F:ABC-type transporter activity"/>
    <property type="evidence" value="ECO:0007669"/>
    <property type="project" value="InterPro"/>
</dbReference>
<proteinExistence type="inferred from homology"/>
<evidence type="ECO:0000256" key="5">
    <source>
        <dbReference type="RuleBase" id="RU361157"/>
    </source>
</evidence>
<feature type="transmembrane region" description="Helical" evidence="5">
    <location>
        <begin position="224"/>
        <end position="246"/>
    </location>
</feature>
<feature type="transmembrane region" description="Helical" evidence="5">
    <location>
        <begin position="138"/>
        <end position="161"/>
    </location>
</feature>
<dbReference type="Pfam" id="PF01061">
    <property type="entry name" value="ABC2_membrane"/>
    <property type="match status" value="1"/>
</dbReference>
<name>A0A2H0N6G8_9BACT</name>
<keyword evidence="7" id="KW-0378">Hydrolase</keyword>
<dbReference type="InterPro" id="IPR000412">
    <property type="entry name" value="ABC_2_transport"/>
</dbReference>
<feature type="domain" description="ABC transmembrane type-2" evidence="6">
    <location>
        <begin position="20"/>
        <end position="249"/>
    </location>
</feature>
<comment type="subcellular location">
    <subcellularLocation>
        <location evidence="5">Cell membrane</location>
        <topology evidence="5">Multi-pass membrane protein</topology>
    </subcellularLocation>
    <subcellularLocation>
        <location evidence="1">Membrane</location>
        <topology evidence="1">Multi-pass membrane protein</topology>
    </subcellularLocation>
</comment>
<dbReference type="PANTHER" id="PTHR43332">
    <property type="entry name" value="INNER MEMBRANE TRANSPORT PERMEASE YADH-RELATED"/>
    <property type="match status" value="1"/>
</dbReference>
<evidence type="ECO:0000256" key="1">
    <source>
        <dbReference type="ARBA" id="ARBA00004141"/>
    </source>
</evidence>
<dbReference type="PROSITE" id="PS51012">
    <property type="entry name" value="ABC_TM2"/>
    <property type="match status" value="1"/>
</dbReference>
<keyword evidence="3 5" id="KW-1133">Transmembrane helix</keyword>
<feature type="transmembrane region" description="Helical" evidence="5">
    <location>
        <begin position="168"/>
        <end position="186"/>
    </location>
</feature>
<evidence type="ECO:0000259" key="6">
    <source>
        <dbReference type="PROSITE" id="PS51012"/>
    </source>
</evidence>
<dbReference type="PRINTS" id="PR00164">
    <property type="entry name" value="ABC2TRNSPORT"/>
</dbReference>
<dbReference type="GO" id="GO:0016787">
    <property type="term" value="F:hydrolase activity"/>
    <property type="evidence" value="ECO:0007669"/>
    <property type="project" value="UniProtKB-KW"/>
</dbReference>